<keyword evidence="3 6" id="KW-1133">Transmembrane helix</keyword>
<accession>A0ABV4NLG7</accession>
<feature type="compositionally biased region" description="Basic and acidic residues" evidence="5">
    <location>
        <begin position="61"/>
        <end position="144"/>
    </location>
</feature>
<gene>
    <name evidence="7" type="primary">tolA</name>
    <name evidence="7" type="ORF">ACCI51_06775</name>
</gene>
<proteinExistence type="predicted"/>
<dbReference type="InterPro" id="IPR006260">
    <property type="entry name" value="TonB/TolA_C"/>
</dbReference>
<dbReference type="EMBL" id="JBGMEL010000005">
    <property type="protein sequence ID" value="MFA0790243.1"/>
    <property type="molecule type" value="Genomic_DNA"/>
</dbReference>
<evidence type="ECO:0000313" key="7">
    <source>
        <dbReference type="EMBL" id="MFA0790243.1"/>
    </source>
</evidence>
<feature type="region of interest" description="Disordered" evidence="5">
    <location>
        <begin position="59"/>
        <end position="151"/>
    </location>
</feature>
<name>A0ABV4NLG7_9GAMM</name>
<keyword evidence="2 6" id="KW-0812">Transmembrane</keyword>
<dbReference type="RefSeq" id="WP_371843060.1">
    <property type="nucleotide sequence ID" value="NZ_JBGMEL010000005.1"/>
</dbReference>
<dbReference type="Gene3D" id="3.30.1150.10">
    <property type="match status" value="1"/>
</dbReference>
<keyword evidence="4 6" id="KW-0472">Membrane</keyword>
<organism evidence="7 8">
    <name type="scientific">Microbulbifer echini</name>
    <dbReference type="NCBI Taxonomy" id="1529067"/>
    <lineage>
        <taxon>Bacteria</taxon>
        <taxon>Pseudomonadati</taxon>
        <taxon>Pseudomonadota</taxon>
        <taxon>Gammaproteobacteria</taxon>
        <taxon>Cellvibrionales</taxon>
        <taxon>Microbulbiferaceae</taxon>
        <taxon>Microbulbifer</taxon>
    </lineage>
</organism>
<dbReference type="NCBIfam" id="TIGR01352">
    <property type="entry name" value="tonB_Cterm"/>
    <property type="match status" value="1"/>
</dbReference>
<evidence type="ECO:0000256" key="1">
    <source>
        <dbReference type="ARBA" id="ARBA00004167"/>
    </source>
</evidence>
<evidence type="ECO:0000256" key="3">
    <source>
        <dbReference type="ARBA" id="ARBA00022989"/>
    </source>
</evidence>
<evidence type="ECO:0000256" key="2">
    <source>
        <dbReference type="ARBA" id="ARBA00022692"/>
    </source>
</evidence>
<comment type="caution">
    <text evidence="7">The sequence shown here is derived from an EMBL/GenBank/DDBJ whole genome shotgun (WGS) entry which is preliminary data.</text>
</comment>
<dbReference type="SUPFAM" id="SSF74653">
    <property type="entry name" value="TolA/TonB C-terminal domain"/>
    <property type="match status" value="1"/>
</dbReference>
<evidence type="ECO:0000256" key="6">
    <source>
        <dbReference type="SAM" id="Phobius"/>
    </source>
</evidence>
<keyword evidence="8" id="KW-1185">Reference proteome</keyword>
<protein>
    <submittedName>
        <fullName evidence="7">Cell envelope integrity protein TolA</fullName>
    </submittedName>
</protein>
<sequence>MNKGFYALAIVVSLLLHGALITAITYGWEASSMPERKPMPKFVQAKLVTIEAATPQKKLPKKVDKVQQRAQREAEQKRQAEVERKRRAALERKKKLEAEKKRKAKVEAERKAREAKAQRENERKEKERKKKELQEQLEKERQSSFDEALEDEEDLLDANEAQQAMASVGQAIRQQIEAVWSRPPSARNGMTIKVKINFVPTGRVVATNIVEGSGNTALDRSVLTAIRRVEVFPEVAELAREEPTIFEREVRTTILNFIVEDLRQ</sequence>
<dbReference type="InterPro" id="IPR014161">
    <property type="entry name" value="Tol-Pal_TolA"/>
</dbReference>
<dbReference type="NCBIfam" id="TIGR02794">
    <property type="entry name" value="tolA_full"/>
    <property type="match status" value="1"/>
</dbReference>
<dbReference type="Proteomes" id="UP001569414">
    <property type="component" value="Unassembled WGS sequence"/>
</dbReference>
<evidence type="ECO:0000313" key="8">
    <source>
        <dbReference type="Proteomes" id="UP001569414"/>
    </source>
</evidence>
<reference evidence="7 8" key="1">
    <citation type="submission" date="2024-08" db="EMBL/GenBank/DDBJ databases">
        <authorList>
            <person name="Ishaq N."/>
        </authorList>
    </citation>
    <scope>NUCLEOTIDE SEQUENCE [LARGE SCALE GENOMIC DNA]</scope>
    <source>
        <strain evidence="7 8">JCM 30400</strain>
    </source>
</reference>
<feature type="transmembrane region" description="Helical" evidence="6">
    <location>
        <begin position="6"/>
        <end position="28"/>
    </location>
</feature>
<evidence type="ECO:0000256" key="4">
    <source>
        <dbReference type="ARBA" id="ARBA00023136"/>
    </source>
</evidence>
<comment type="subcellular location">
    <subcellularLocation>
        <location evidence="1">Membrane</location>
        <topology evidence="1">Single-pass membrane protein</topology>
    </subcellularLocation>
</comment>
<evidence type="ECO:0000256" key="5">
    <source>
        <dbReference type="SAM" id="MobiDB-lite"/>
    </source>
</evidence>
<dbReference type="Pfam" id="PF13103">
    <property type="entry name" value="TonB_2"/>
    <property type="match status" value="1"/>
</dbReference>